<gene>
    <name evidence="2" type="ORF">VTK73DRAFT_6949</name>
</gene>
<evidence type="ECO:0000313" key="3">
    <source>
        <dbReference type="Proteomes" id="UP001586593"/>
    </source>
</evidence>
<feature type="compositionally biased region" description="Acidic residues" evidence="1">
    <location>
        <begin position="388"/>
        <end position="399"/>
    </location>
</feature>
<feature type="compositionally biased region" description="Basic and acidic residues" evidence="1">
    <location>
        <begin position="449"/>
        <end position="458"/>
    </location>
</feature>
<sequence length="488" mass="53666">MSKLLDYLVEHEPSFRKARLPALYSDFRSQRALNPDGYHANVAAWRRALAQIPRSGLAPPPRSGTTPDLLVLDCDDRLLAALESKQYGRPLALSAAVAEALSARDLVPLPEFLSAHASIYQKSSTWNFRPWALAAWALRQLRVGGDAATERLPTGRFVVVANVEEMAAAFGEKLAAESGRTSRFERTFTKEHFRRVFGEQIGNGNRLSETDVDVLLTFLSRDKGTVLYDGKIVRIKAAGSSEEAATLVEEDASIAQIKELIEYLAHQTTTLTRRTEELAAAARSAVARGQRGQALAALRSKKLTETSLDSRLASLSQLEAVAARLEQASDNAQIVHAMEAGSEALRSLNAAADLSRVEDVVDRLREQVAQTDEVSAILAEGQVATVEEAEVDDELEQMEAEERRKQEASERRKVEEEQEREAQETKRRLDALAQGPLKPLEEGDGTNSSKEKEEHAENHASTQRTSTEEVVGGLRRMSLQPLPQADPA</sequence>
<name>A0ABR3XV47_9PEZI</name>
<dbReference type="Gene3D" id="6.10.140.1230">
    <property type="match status" value="1"/>
</dbReference>
<dbReference type="PANTHER" id="PTHR22761">
    <property type="entry name" value="CHARGED MULTIVESICULAR BODY PROTEIN"/>
    <property type="match status" value="1"/>
</dbReference>
<reference evidence="2 3" key="1">
    <citation type="journal article" date="2024" name="Commun. Biol.">
        <title>Comparative genomic analysis of thermophilic fungi reveals convergent evolutionary adaptations and gene losses.</title>
        <authorList>
            <person name="Steindorff A.S."/>
            <person name="Aguilar-Pontes M.V."/>
            <person name="Robinson A.J."/>
            <person name="Andreopoulos B."/>
            <person name="LaButti K."/>
            <person name="Kuo A."/>
            <person name="Mondo S."/>
            <person name="Riley R."/>
            <person name="Otillar R."/>
            <person name="Haridas S."/>
            <person name="Lipzen A."/>
            <person name="Grimwood J."/>
            <person name="Schmutz J."/>
            <person name="Clum A."/>
            <person name="Reid I.D."/>
            <person name="Moisan M.C."/>
            <person name="Butler G."/>
            <person name="Nguyen T.T.M."/>
            <person name="Dewar K."/>
            <person name="Conant G."/>
            <person name="Drula E."/>
            <person name="Henrissat B."/>
            <person name="Hansel C."/>
            <person name="Singer S."/>
            <person name="Hutchinson M.I."/>
            <person name="de Vries R.P."/>
            <person name="Natvig D.O."/>
            <person name="Powell A.J."/>
            <person name="Tsang A."/>
            <person name="Grigoriev I.V."/>
        </authorList>
    </citation>
    <scope>NUCLEOTIDE SEQUENCE [LARGE SCALE GENOMIC DNA]</scope>
    <source>
        <strain evidence="2 3">ATCC 24622</strain>
    </source>
</reference>
<proteinExistence type="predicted"/>
<dbReference type="PANTHER" id="PTHR22761:SF18">
    <property type="entry name" value="SORTING PROTEIN SNF7 FAMILY PROTEIN, PUTATIVE (AFU_ORTHOLOGUE AFUA_2G16692)-RELATED"/>
    <property type="match status" value="1"/>
</dbReference>
<evidence type="ECO:0000256" key="1">
    <source>
        <dbReference type="SAM" id="MobiDB-lite"/>
    </source>
</evidence>
<dbReference type="Proteomes" id="UP001586593">
    <property type="component" value="Unassembled WGS sequence"/>
</dbReference>
<evidence type="ECO:0008006" key="4">
    <source>
        <dbReference type="Google" id="ProtNLM"/>
    </source>
</evidence>
<protein>
    <recommendedName>
        <fullName evidence="4">Snf7 family protein</fullName>
    </recommendedName>
</protein>
<organism evidence="2 3">
    <name type="scientific">Phialemonium thermophilum</name>
    <dbReference type="NCBI Taxonomy" id="223376"/>
    <lineage>
        <taxon>Eukaryota</taxon>
        <taxon>Fungi</taxon>
        <taxon>Dikarya</taxon>
        <taxon>Ascomycota</taxon>
        <taxon>Pezizomycotina</taxon>
        <taxon>Sordariomycetes</taxon>
        <taxon>Sordariomycetidae</taxon>
        <taxon>Cephalothecales</taxon>
        <taxon>Cephalothecaceae</taxon>
        <taxon>Phialemonium</taxon>
    </lineage>
</organism>
<dbReference type="InterPro" id="IPR005024">
    <property type="entry name" value="Snf7_fam"/>
</dbReference>
<accession>A0ABR3XV47</accession>
<evidence type="ECO:0000313" key="2">
    <source>
        <dbReference type="EMBL" id="KAL1879417.1"/>
    </source>
</evidence>
<feature type="region of interest" description="Disordered" evidence="1">
    <location>
        <begin position="388"/>
        <end position="488"/>
    </location>
</feature>
<keyword evidence="3" id="KW-1185">Reference proteome</keyword>
<comment type="caution">
    <text evidence="2">The sequence shown here is derived from an EMBL/GenBank/DDBJ whole genome shotgun (WGS) entry which is preliminary data.</text>
</comment>
<feature type="compositionally biased region" description="Basic and acidic residues" evidence="1">
    <location>
        <begin position="400"/>
        <end position="430"/>
    </location>
</feature>
<dbReference type="Pfam" id="PF03357">
    <property type="entry name" value="Snf7"/>
    <property type="match status" value="1"/>
</dbReference>
<dbReference type="EMBL" id="JAZHXJ010000041">
    <property type="protein sequence ID" value="KAL1879417.1"/>
    <property type="molecule type" value="Genomic_DNA"/>
</dbReference>